<dbReference type="RefSeq" id="WP_046505798.1">
    <property type="nucleotide sequence ID" value="NZ_LN831776.1"/>
</dbReference>
<dbReference type="InterPro" id="IPR009057">
    <property type="entry name" value="Homeodomain-like_sf"/>
</dbReference>
<keyword evidence="2" id="KW-0238">DNA-binding</keyword>
<dbReference type="InterPro" id="IPR014710">
    <property type="entry name" value="RmlC-like_jellyroll"/>
</dbReference>
<dbReference type="GO" id="GO:0043565">
    <property type="term" value="F:sequence-specific DNA binding"/>
    <property type="evidence" value="ECO:0007669"/>
    <property type="project" value="InterPro"/>
</dbReference>
<dbReference type="AlphaFoldDB" id="A0A0E4HDV3"/>
<dbReference type="Gene3D" id="1.10.10.60">
    <property type="entry name" value="Homeodomain-like"/>
    <property type="match status" value="2"/>
</dbReference>
<evidence type="ECO:0000313" key="6">
    <source>
        <dbReference type="Proteomes" id="UP000033163"/>
    </source>
</evidence>
<organism evidence="5 6">
    <name type="scientific">Paenibacillus riograndensis SBR5</name>
    <dbReference type="NCBI Taxonomy" id="1073571"/>
    <lineage>
        <taxon>Bacteria</taxon>
        <taxon>Bacillati</taxon>
        <taxon>Bacillota</taxon>
        <taxon>Bacilli</taxon>
        <taxon>Bacillales</taxon>
        <taxon>Paenibacillaceae</taxon>
        <taxon>Paenibacillus</taxon>
        <taxon>Paenibacillus sonchi group</taxon>
    </lineage>
</organism>
<protein>
    <submittedName>
        <fullName evidence="5">Transcriptional regulator, AraC family</fullName>
    </submittedName>
</protein>
<dbReference type="InterPro" id="IPR018060">
    <property type="entry name" value="HTH_AraC"/>
</dbReference>
<dbReference type="Pfam" id="PF12833">
    <property type="entry name" value="HTH_18"/>
    <property type="match status" value="1"/>
</dbReference>
<keyword evidence="3" id="KW-0804">Transcription</keyword>
<dbReference type="PANTHER" id="PTHR43280:SF2">
    <property type="entry name" value="HTH-TYPE TRANSCRIPTIONAL REGULATOR EXSA"/>
    <property type="match status" value="1"/>
</dbReference>
<dbReference type="InterPro" id="IPR018062">
    <property type="entry name" value="HTH_AraC-typ_CS"/>
</dbReference>
<evidence type="ECO:0000256" key="2">
    <source>
        <dbReference type="ARBA" id="ARBA00023125"/>
    </source>
</evidence>
<evidence type="ECO:0000256" key="1">
    <source>
        <dbReference type="ARBA" id="ARBA00023015"/>
    </source>
</evidence>
<evidence type="ECO:0000313" key="5">
    <source>
        <dbReference type="EMBL" id="CQR58322.1"/>
    </source>
</evidence>
<dbReference type="PATRIC" id="fig|1073571.4.peg.6373"/>
<dbReference type="Gene3D" id="2.60.120.10">
    <property type="entry name" value="Jelly Rolls"/>
    <property type="match status" value="1"/>
</dbReference>
<accession>A0A0E4HDV3</accession>
<dbReference type="HOGENOM" id="CLU_000445_88_6_9"/>
<dbReference type="SUPFAM" id="SSF46689">
    <property type="entry name" value="Homeodomain-like"/>
    <property type="match status" value="2"/>
</dbReference>
<feature type="domain" description="HTH araC/xylS-type" evidence="4">
    <location>
        <begin position="178"/>
        <end position="276"/>
    </location>
</feature>
<gene>
    <name evidence="5" type="ORF">PRIO_5953</name>
</gene>
<dbReference type="PROSITE" id="PS01124">
    <property type="entry name" value="HTH_ARAC_FAMILY_2"/>
    <property type="match status" value="1"/>
</dbReference>
<dbReference type="PANTHER" id="PTHR43280">
    <property type="entry name" value="ARAC-FAMILY TRANSCRIPTIONAL REGULATOR"/>
    <property type="match status" value="1"/>
</dbReference>
<dbReference type="KEGG" id="pri:PRIO_5953"/>
<dbReference type="SMART" id="SM00342">
    <property type="entry name" value="HTH_ARAC"/>
    <property type="match status" value="1"/>
</dbReference>
<dbReference type="InterPro" id="IPR037923">
    <property type="entry name" value="HTH-like"/>
</dbReference>
<evidence type="ECO:0000259" key="4">
    <source>
        <dbReference type="PROSITE" id="PS01124"/>
    </source>
</evidence>
<name>A0A0E4HDV3_9BACL</name>
<dbReference type="Proteomes" id="UP000033163">
    <property type="component" value="Chromosome I"/>
</dbReference>
<dbReference type="GO" id="GO:0003700">
    <property type="term" value="F:DNA-binding transcription factor activity"/>
    <property type="evidence" value="ECO:0007669"/>
    <property type="project" value="InterPro"/>
</dbReference>
<dbReference type="SUPFAM" id="SSF51215">
    <property type="entry name" value="Regulatory protein AraC"/>
    <property type="match status" value="1"/>
</dbReference>
<sequence>MQNDTKNFVISMERFMPHTFQAEKGEGLFMSHSHEYDELTLILEGEGYYSSAEQNIKVSKGDLILIPSRLHHGFVCTEPWQGISVHFYHDKLPAYCQYLFHNAEREQDRIRSAYLSEEDMRWAEISLIQLEKEWKLESYNADSYVLMRVALETILLLFQRNRVTMLLPHVLNDQFTIQEVLKEIHAGYHTQITVSELASRYFLSESNLRKKFTELIGVSPKQYIINLRLREAKRLLQQTDKAVEIISHEVGFTSSSRFYHFFVKAAGATPLEWRKKVGEQTLTNNHP</sequence>
<dbReference type="PROSITE" id="PS00041">
    <property type="entry name" value="HTH_ARAC_FAMILY_1"/>
    <property type="match status" value="1"/>
</dbReference>
<reference evidence="6" key="1">
    <citation type="submission" date="2015-03" db="EMBL/GenBank/DDBJ databases">
        <authorList>
            <person name="Wibberg D."/>
        </authorList>
    </citation>
    <scope>NUCLEOTIDE SEQUENCE [LARGE SCALE GENOMIC DNA]</scope>
</reference>
<proteinExistence type="predicted"/>
<dbReference type="EMBL" id="LN831776">
    <property type="protein sequence ID" value="CQR58322.1"/>
    <property type="molecule type" value="Genomic_DNA"/>
</dbReference>
<dbReference type="InterPro" id="IPR013096">
    <property type="entry name" value="Cupin_2"/>
</dbReference>
<keyword evidence="1" id="KW-0805">Transcription regulation</keyword>
<dbReference type="Pfam" id="PF07883">
    <property type="entry name" value="Cupin_2"/>
    <property type="match status" value="1"/>
</dbReference>
<evidence type="ECO:0000256" key="3">
    <source>
        <dbReference type="ARBA" id="ARBA00023163"/>
    </source>
</evidence>